<dbReference type="Proteomes" id="UP000019464">
    <property type="component" value="Unassembled WGS sequence"/>
</dbReference>
<comment type="caution">
    <text evidence="7">The sequence shown here is derived from an EMBL/GenBank/DDBJ whole genome shotgun (WGS) entry which is preliminary data.</text>
</comment>
<dbReference type="GO" id="GO:0016746">
    <property type="term" value="F:acyltransferase activity"/>
    <property type="evidence" value="ECO:0007669"/>
    <property type="project" value="UniProtKB-KW"/>
</dbReference>
<dbReference type="OrthoDB" id="9803456at2"/>
<keyword evidence="6 7" id="KW-0012">Acyltransferase</keyword>
<sequence length="298" mass="33851">MKKIKSILAISFLGLMALLPLSWAQCLGIRLGRYFYRQGDKNKWYRFTQSNIAHCFPELSDVERQAAVQASLIETGKSVSEMGMSWLWPPQRTLKKIVKIHHEELITNALAKGKGVIFIAPHLGNWEVLNLYLSNKYSFTAMYKPPKQPAMDKLIKRMRARLGSRMAPANVQGVRMVMKALKRGEMVGILPDQEPDLESGVYVPFFNSPALTMKLLPQLAAQTGASVVCGFAKRLPDAQGFEIYFYEGDPDINQKDVSVAAAAMNRTVEHCVRQAPWQYQWEYKRFSSRPEGEVDIYQ</sequence>
<organism evidence="7 8">
    <name type="scientific">Nitrincola nitratireducens</name>
    <dbReference type="NCBI Taxonomy" id="1229521"/>
    <lineage>
        <taxon>Bacteria</taxon>
        <taxon>Pseudomonadati</taxon>
        <taxon>Pseudomonadota</taxon>
        <taxon>Gammaproteobacteria</taxon>
        <taxon>Oceanospirillales</taxon>
        <taxon>Oceanospirillaceae</taxon>
        <taxon>Nitrincola</taxon>
    </lineage>
</organism>
<dbReference type="AlphaFoldDB" id="W9V1J8"/>
<reference evidence="7 8" key="2">
    <citation type="journal article" date="2015" name="Syst. Appl. Microbiol.">
        <title>Nitrincola nitratireducens sp. nov. isolated from a haloalkaline crater lake.</title>
        <authorList>
            <person name="Singh A."/>
            <person name="Vaidya B."/>
            <person name="Tanuku N.R."/>
            <person name="Pinnaka A.K."/>
        </authorList>
    </citation>
    <scope>NUCLEOTIDE SEQUENCE [LARGE SCALE GENOMIC DNA]</scope>
    <source>
        <strain evidence="7 8">AK23</strain>
    </source>
</reference>
<dbReference type="PIRSF" id="PIRSF026649">
    <property type="entry name" value="MsbB"/>
    <property type="match status" value="1"/>
</dbReference>
<dbReference type="CDD" id="cd07984">
    <property type="entry name" value="LPLAT_LABLAT-like"/>
    <property type="match status" value="1"/>
</dbReference>
<evidence type="ECO:0000256" key="4">
    <source>
        <dbReference type="ARBA" id="ARBA00022679"/>
    </source>
</evidence>
<evidence type="ECO:0000313" key="7">
    <source>
        <dbReference type="EMBL" id="EXJ10022.1"/>
    </source>
</evidence>
<keyword evidence="2" id="KW-1003">Cell membrane</keyword>
<dbReference type="GO" id="GO:0009247">
    <property type="term" value="P:glycolipid biosynthetic process"/>
    <property type="evidence" value="ECO:0007669"/>
    <property type="project" value="UniProtKB-ARBA"/>
</dbReference>
<evidence type="ECO:0000256" key="3">
    <source>
        <dbReference type="ARBA" id="ARBA00022519"/>
    </source>
</evidence>
<dbReference type="PANTHER" id="PTHR30606:SF10">
    <property type="entry name" value="PHOSPHATIDYLINOSITOL MANNOSIDE ACYLTRANSFERASE"/>
    <property type="match status" value="1"/>
</dbReference>
<gene>
    <name evidence="7" type="primary">htrB_2</name>
    <name evidence="7" type="ORF">D791_02995</name>
</gene>
<name>W9V1J8_9GAMM</name>
<dbReference type="InterPro" id="IPR004960">
    <property type="entry name" value="LipA_acyltrans"/>
</dbReference>
<evidence type="ECO:0000256" key="1">
    <source>
        <dbReference type="ARBA" id="ARBA00004533"/>
    </source>
</evidence>
<keyword evidence="8" id="KW-1185">Reference proteome</keyword>
<accession>W9V1J8</accession>
<proteinExistence type="predicted"/>
<keyword evidence="4 7" id="KW-0808">Transferase</keyword>
<dbReference type="PATRIC" id="fig|1229521.3.peg.3024"/>
<dbReference type="STRING" id="1229521.D791_02995"/>
<evidence type="ECO:0000313" key="8">
    <source>
        <dbReference type="Proteomes" id="UP000019464"/>
    </source>
</evidence>
<evidence type="ECO:0000256" key="5">
    <source>
        <dbReference type="ARBA" id="ARBA00023136"/>
    </source>
</evidence>
<protein>
    <submittedName>
        <fullName evidence="7">Lipid A biosynthesis lauroyl acyltransferase</fullName>
        <ecNumber evidence="7">2.3.1.-</ecNumber>
    </submittedName>
</protein>
<reference evidence="8" key="1">
    <citation type="submission" date="2012-11" db="EMBL/GenBank/DDBJ databases">
        <authorList>
            <person name="Singh A."/>
            <person name="Pinnaka A.K."/>
            <person name="Vaidya B."/>
        </authorList>
    </citation>
    <scope>NUCLEOTIDE SEQUENCE [LARGE SCALE GENOMIC DNA]</scope>
    <source>
        <strain evidence="8">AK23</strain>
    </source>
</reference>
<keyword evidence="3" id="KW-0997">Cell inner membrane</keyword>
<comment type="subcellular location">
    <subcellularLocation>
        <location evidence="1">Cell inner membrane</location>
    </subcellularLocation>
</comment>
<dbReference type="EC" id="2.3.1.-" evidence="7"/>
<dbReference type="PANTHER" id="PTHR30606">
    <property type="entry name" value="LIPID A BIOSYNTHESIS LAUROYL ACYLTRANSFERASE"/>
    <property type="match status" value="1"/>
</dbReference>
<dbReference type="EMBL" id="AONB01000017">
    <property type="protein sequence ID" value="EXJ10022.1"/>
    <property type="molecule type" value="Genomic_DNA"/>
</dbReference>
<keyword evidence="5" id="KW-0472">Membrane</keyword>
<dbReference type="Pfam" id="PF03279">
    <property type="entry name" value="Lip_A_acyltrans"/>
    <property type="match status" value="1"/>
</dbReference>
<evidence type="ECO:0000256" key="2">
    <source>
        <dbReference type="ARBA" id="ARBA00022475"/>
    </source>
</evidence>
<evidence type="ECO:0000256" key="6">
    <source>
        <dbReference type="ARBA" id="ARBA00023315"/>
    </source>
</evidence>
<dbReference type="GO" id="GO:0005886">
    <property type="term" value="C:plasma membrane"/>
    <property type="evidence" value="ECO:0007669"/>
    <property type="project" value="UniProtKB-SubCell"/>
</dbReference>
<dbReference type="RefSeq" id="WP_036512727.1">
    <property type="nucleotide sequence ID" value="NZ_AONB01000017.1"/>
</dbReference>